<name>A0A422Q4K7_9TRYP</name>
<comment type="caution">
    <text evidence="1">The sequence shown here is derived from an EMBL/GenBank/DDBJ whole genome shotgun (WGS) entry which is preliminary data.</text>
</comment>
<evidence type="ECO:0000313" key="2">
    <source>
        <dbReference type="Proteomes" id="UP000284403"/>
    </source>
</evidence>
<dbReference type="AlphaFoldDB" id="A0A422Q4K7"/>
<dbReference type="OrthoDB" id="272462at2759"/>
<dbReference type="RefSeq" id="XP_029230585.1">
    <property type="nucleotide sequence ID" value="XM_029369340.1"/>
</dbReference>
<sequence length="524" mass="56510">MARTASDDWDAFGVFDGPPPPPATHLTLRQYLALVRWVGQRLKLADVSFRFNLPTLGDAEEEAAALSACGHPPVCVHLAREEGLHAMRHPESLPAVACDEAYAAVHGPPHVHCLFCLHESREMHRPAVLPDLRGDVLSHYTQHMQKRNECLALLEAEAVAHVGEADWGVDLSHAAQREELERTAESAGRHACFIASAGTAACPVVVAYCAACDQLAPLAFFAAAASGVDGGDDNKIEPRQHLEAARSVEEAETILARLLLACEVLCGLQRERAQAAGGSTPRVQQETHIFLATPLLFDEAKAELTEEFESGAVVTHCSVILPMATVGGPPEAPRLCLMDEEATLPSLRSQLPPYSFTDAVVGFAMAWPTQAATDAKVAWVLRHDGGLRVQRRLAYVEDTDEWVIARVFYRPDTAPLEGCGDGGGGIRVRNGCSVARMLPLTLLQQYTSGPRCEPADAATGTSVATGNNNRPQTKYTLDEVEDGELLGCPYGAEARTVQFFAGMTALAKAMRAAADHMKEKQPYE</sequence>
<dbReference type="GeneID" id="40316025"/>
<protein>
    <submittedName>
        <fullName evidence="1">Uncharacterized protein</fullName>
    </submittedName>
</protein>
<gene>
    <name evidence="1" type="ORF">Tco025E_02414</name>
</gene>
<reference evidence="1 2" key="1">
    <citation type="journal article" date="2018" name="BMC Genomics">
        <title>Genomic comparison of Trypanosoma conorhini and Trypanosoma rangeli to Trypanosoma cruzi strains of high and low virulence.</title>
        <authorList>
            <person name="Bradwell K.R."/>
            <person name="Koparde V.N."/>
            <person name="Matveyev A.V."/>
            <person name="Serrano M.G."/>
            <person name="Alves J.M."/>
            <person name="Parikh H."/>
            <person name="Huang B."/>
            <person name="Lee V."/>
            <person name="Espinosa-Alvarez O."/>
            <person name="Ortiz P.A."/>
            <person name="Costa-Martins A.G."/>
            <person name="Teixeira M.M."/>
            <person name="Buck G.A."/>
        </authorList>
    </citation>
    <scope>NUCLEOTIDE SEQUENCE [LARGE SCALE GENOMIC DNA]</scope>
    <source>
        <strain evidence="1 2">025E</strain>
    </source>
</reference>
<dbReference type="EMBL" id="MKKU01000093">
    <property type="protein sequence ID" value="RNF24899.1"/>
    <property type="molecule type" value="Genomic_DNA"/>
</dbReference>
<dbReference type="Proteomes" id="UP000284403">
    <property type="component" value="Unassembled WGS sequence"/>
</dbReference>
<proteinExistence type="predicted"/>
<evidence type="ECO:0000313" key="1">
    <source>
        <dbReference type="EMBL" id="RNF24899.1"/>
    </source>
</evidence>
<organism evidence="1 2">
    <name type="scientific">Trypanosoma conorhini</name>
    <dbReference type="NCBI Taxonomy" id="83891"/>
    <lineage>
        <taxon>Eukaryota</taxon>
        <taxon>Discoba</taxon>
        <taxon>Euglenozoa</taxon>
        <taxon>Kinetoplastea</taxon>
        <taxon>Metakinetoplastina</taxon>
        <taxon>Trypanosomatida</taxon>
        <taxon>Trypanosomatidae</taxon>
        <taxon>Trypanosoma</taxon>
    </lineage>
</organism>
<keyword evidence="2" id="KW-1185">Reference proteome</keyword>
<accession>A0A422Q4K7</accession>